<evidence type="ECO:0000256" key="1">
    <source>
        <dbReference type="ARBA" id="ARBA00004969"/>
    </source>
</evidence>
<dbReference type="PANTHER" id="PTHR44307:SF2">
    <property type="entry name" value="PHOSPHOETHANOLAMINE METHYLTRANSFERASE ISOFORM X1"/>
    <property type="match status" value="1"/>
</dbReference>
<dbReference type="AlphaFoldDB" id="A0AAV6V3T4"/>
<dbReference type="EMBL" id="JAFNEN010000170">
    <property type="protein sequence ID" value="KAG8190926.1"/>
    <property type="molecule type" value="Genomic_DNA"/>
</dbReference>
<evidence type="ECO:0000256" key="4">
    <source>
        <dbReference type="ARBA" id="ARBA00022679"/>
    </source>
</evidence>
<evidence type="ECO:0000256" key="3">
    <source>
        <dbReference type="ARBA" id="ARBA00022603"/>
    </source>
</evidence>
<comment type="catalytic activity">
    <reaction evidence="6">
        <text>N,N-dimethylethanolamine phosphate + S-adenosyl-L-methionine = phosphocholine + S-adenosyl-L-homocysteine + H(+)</text>
        <dbReference type="Rhea" id="RHEA:25325"/>
        <dbReference type="ChEBI" id="CHEBI:15378"/>
        <dbReference type="ChEBI" id="CHEBI:57856"/>
        <dbReference type="ChEBI" id="CHEBI:58641"/>
        <dbReference type="ChEBI" id="CHEBI:59789"/>
        <dbReference type="ChEBI" id="CHEBI:295975"/>
        <dbReference type="EC" id="2.1.1.103"/>
    </reaction>
    <physiologicalReaction direction="left-to-right" evidence="6">
        <dbReference type="Rhea" id="RHEA:25326"/>
    </physiologicalReaction>
</comment>
<sequence length="266" mass="30924">MASNDSFQQFLDTKQYCMKGVRRYEWIFGKTFLSAGGFATTQKYVSQLHLKPGQKVLNVGCGIGGHSFYMAEEFGVEVLGVEISINMMTIATEYLSEKKHLDSKVKFVLCDITKSIFDDDSFDAIYTRDTLIHIADKEKLFAKFQRWLKPGGKILFTDYTKSDKELSHNFNKYINDRMYTLLTTKEYKELLEKAGFVNIRVMDSTKEFLDALHVELMKLRGEKQNFLKEFSEEDSQCLEENWAWKIRRVAEGKQTWTTCYAEKAVN</sequence>
<accession>A0AAV6V3T4</accession>
<keyword evidence="3" id="KW-0489">Methyltransferase</keyword>
<dbReference type="Proteomes" id="UP000827092">
    <property type="component" value="Unassembled WGS sequence"/>
</dbReference>
<evidence type="ECO:0000313" key="10">
    <source>
        <dbReference type="Proteomes" id="UP000827092"/>
    </source>
</evidence>
<dbReference type="InterPro" id="IPR029063">
    <property type="entry name" value="SAM-dependent_MTases_sf"/>
</dbReference>
<comment type="pathway">
    <text evidence="2">Lipid metabolism.</text>
</comment>
<evidence type="ECO:0000256" key="5">
    <source>
        <dbReference type="ARBA" id="ARBA00035674"/>
    </source>
</evidence>
<dbReference type="Pfam" id="PF13847">
    <property type="entry name" value="Methyltransf_31"/>
    <property type="match status" value="1"/>
</dbReference>
<comment type="caution">
    <text evidence="9">The sequence shown here is derived from an EMBL/GenBank/DDBJ whole genome shotgun (WGS) entry which is preliminary data.</text>
</comment>
<dbReference type="GO" id="GO:0000234">
    <property type="term" value="F:phosphoethanolamine N-methyltransferase activity"/>
    <property type="evidence" value="ECO:0007669"/>
    <property type="project" value="UniProtKB-EC"/>
</dbReference>
<evidence type="ECO:0000256" key="6">
    <source>
        <dbReference type="ARBA" id="ARBA00047619"/>
    </source>
</evidence>
<protein>
    <recommendedName>
        <fullName evidence="5">phosphoethanolamine N-methyltransferase</fullName>
        <ecNumber evidence="5">2.1.1.103</ecNumber>
    </recommendedName>
</protein>
<organism evidence="9 10">
    <name type="scientific">Oedothorax gibbosus</name>
    <dbReference type="NCBI Taxonomy" id="931172"/>
    <lineage>
        <taxon>Eukaryota</taxon>
        <taxon>Metazoa</taxon>
        <taxon>Ecdysozoa</taxon>
        <taxon>Arthropoda</taxon>
        <taxon>Chelicerata</taxon>
        <taxon>Arachnida</taxon>
        <taxon>Araneae</taxon>
        <taxon>Araneomorphae</taxon>
        <taxon>Entelegynae</taxon>
        <taxon>Araneoidea</taxon>
        <taxon>Linyphiidae</taxon>
        <taxon>Erigoninae</taxon>
        <taxon>Oedothorax</taxon>
    </lineage>
</organism>
<keyword evidence="4" id="KW-0808">Transferase</keyword>
<keyword evidence="10" id="KW-1185">Reference proteome</keyword>
<reference evidence="9 10" key="1">
    <citation type="journal article" date="2022" name="Nat. Ecol. Evol.">
        <title>A masculinizing supergene underlies an exaggerated male reproductive morph in a spider.</title>
        <authorList>
            <person name="Hendrickx F."/>
            <person name="De Corte Z."/>
            <person name="Sonet G."/>
            <person name="Van Belleghem S.M."/>
            <person name="Kostlbacher S."/>
            <person name="Vangestel C."/>
        </authorList>
    </citation>
    <scope>NUCLEOTIDE SEQUENCE [LARGE SCALE GENOMIC DNA]</scope>
    <source>
        <strain evidence="9">W744_W776</strain>
    </source>
</reference>
<comment type="pathway">
    <text evidence="1">Phospholipid metabolism; phosphatidylcholine biosynthesis.</text>
</comment>
<dbReference type="InterPro" id="IPR025714">
    <property type="entry name" value="Methyltranfer_dom"/>
</dbReference>
<evidence type="ECO:0000256" key="7">
    <source>
        <dbReference type="ARBA" id="ARBA00047841"/>
    </source>
</evidence>
<dbReference type="PANTHER" id="PTHR44307">
    <property type="entry name" value="PHOSPHOETHANOLAMINE METHYLTRANSFERASE"/>
    <property type="match status" value="1"/>
</dbReference>
<dbReference type="CDD" id="cd02440">
    <property type="entry name" value="AdoMet_MTases"/>
    <property type="match status" value="1"/>
</dbReference>
<dbReference type="GO" id="GO:0032259">
    <property type="term" value="P:methylation"/>
    <property type="evidence" value="ECO:0007669"/>
    <property type="project" value="UniProtKB-KW"/>
</dbReference>
<evidence type="ECO:0000259" key="8">
    <source>
        <dbReference type="Pfam" id="PF13847"/>
    </source>
</evidence>
<evidence type="ECO:0000313" key="9">
    <source>
        <dbReference type="EMBL" id="KAG8190926.1"/>
    </source>
</evidence>
<name>A0AAV6V3T4_9ARAC</name>
<dbReference type="Gene3D" id="3.40.50.150">
    <property type="entry name" value="Vaccinia Virus protein VP39"/>
    <property type="match status" value="1"/>
</dbReference>
<comment type="catalytic activity">
    <reaction evidence="7">
        <text>N-methylethanolamine phosphate + S-adenosyl-L-methionine = N,N-dimethylethanolamine phosphate + S-adenosyl-L-homocysteine + H(+)</text>
        <dbReference type="Rhea" id="RHEA:25321"/>
        <dbReference type="ChEBI" id="CHEBI:15378"/>
        <dbReference type="ChEBI" id="CHEBI:57781"/>
        <dbReference type="ChEBI" id="CHEBI:57856"/>
        <dbReference type="ChEBI" id="CHEBI:58641"/>
        <dbReference type="ChEBI" id="CHEBI:59789"/>
        <dbReference type="EC" id="2.1.1.103"/>
    </reaction>
    <physiologicalReaction direction="left-to-right" evidence="7">
        <dbReference type="Rhea" id="RHEA:25322"/>
    </physiologicalReaction>
</comment>
<evidence type="ECO:0000256" key="2">
    <source>
        <dbReference type="ARBA" id="ARBA00005189"/>
    </source>
</evidence>
<dbReference type="SUPFAM" id="SSF53335">
    <property type="entry name" value="S-adenosyl-L-methionine-dependent methyltransferases"/>
    <property type="match status" value="1"/>
</dbReference>
<gene>
    <name evidence="9" type="ORF">JTE90_002535</name>
</gene>
<dbReference type="EC" id="2.1.1.103" evidence="5"/>
<proteinExistence type="predicted"/>
<feature type="domain" description="Methyltransferase" evidence="8">
    <location>
        <begin position="51"/>
        <end position="195"/>
    </location>
</feature>